<evidence type="ECO:0000313" key="4">
    <source>
        <dbReference type="EMBL" id="KAA8913561.1"/>
    </source>
</evidence>
<gene>
    <name evidence="4" type="ORF">TRICI_003165</name>
</gene>
<evidence type="ECO:0000256" key="1">
    <source>
        <dbReference type="ARBA" id="ARBA00022723"/>
    </source>
</evidence>
<feature type="compositionally biased region" description="Acidic residues" evidence="3">
    <location>
        <begin position="635"/>
        <end position="644"/>
    </location>
</feature>
<keyword evidence="1" id="KW-0479">Metal-binding</keyword>
<dbReference type="Gene3D" id="1.10.1170.10">
    <property type="entry name" value="Inhibitor Of Apoptosis Protein (2mihbC-IAP-1), Chain A"/>
    <property type="match status" value="2"/>
</dbReference>
<dbReference type="PANTHER" id="PTHR46771:SF5">
    <property type="entry name" value="DETERIN"/>
    <property type="match status" value="1"/>
</dbReference>
<accession>A0A642V5V2</accession>
<dbReference type="InterPro" id="IPR001370">
    <property type="entry name" value="BIR_rpt"/>
</dbReference>
<keyword evidence="5" id="KW-1185">Reference proteome</keyword>
<feature type="compositionally biased region" description="Low complexity" evidence="3">
    <location>
        <begin position="614"/>
        <end position="628"/>
    </location>
</feature>
<dbReference type="OrthoDB" id="2196114at2759"/>
<comment type="caution">
    <text evidence="4">The sequence shown here is derived from an EMBL/GenBank/DDBJ whole genome shotgun (WGS) entry which is preliminary data.</text>
</comment>
<feature type="compositionally biased region" description="Acidic residues" evidence="3">
    <location>
        <begin position="263"/>
        <end position="277"/>
    </location>
</feature>
<feature type="region of interest" description="Disordered" evidence="3">
    <location>
        <begin position="161"/>
        <end position="757"/>
    </location>
</feature>
<feature type="compositionally biased region" description="Basic and acidic residues" evidence="3">
    <location>
        <begin position="645"/>
        <end position="662"/>
    </location>
</feature>
<dbReference type="EMBL" id="SWFS01000223">
    <property type="protein sequence ID" value="KAA8913561.1"/>
    <property type="molecule type" value="Genomic_DNA"/>
</dbReference>
<dbReference type="CDD" id="cd00022">
    <property type="entry name" value="BIR"/>
    <property type="match status" value="2"/>
</dbReference>
<evidence type="ECO:0008006" key="6">
    <source>
        <dbReference type="Google" id="ProtNLM"/>
    </source>
</evidence>
<dbReference type="Proteomes" id="UP000761534">
    <property type="component" value="Unassembled WGS sequence"/>
</dbReference>
<evidence type="ECO:0000313" key="5">
    <source>
        <dbReference type="Proteomes" id="UP000761534"/>
    </source>
</evidence>
<dbReference type="PROSITE" id="PS50143">
    <property type="entry name" value="BIR_REPEAT_2"/>
    <property type="match status" value="2"/>
</dbReference>
<dbReference type="InterPro" id="IPR051190">
    <property type="entry name" value="Baculoviral_IAP"/>
</dbReference>
<feature type="compositionally biased region" description="Basic and acidic residues" evidence="3">
    <location>
        <begin position="290"/>
        <end position="299"/>
    </location>
</feature>
<reference evidence="4" key="1">
    <citation type="journal article" date="2019" name="G3 (Bethesda)">
        <title>Genome Assemblies of Two Rare Opportunistic Yeast Pathogens: Diutina rugosa (syn. Candida rugosa) and Trichomonascus ciferrii (syn. Candida ciferrii).</title>
        <authorList>
            <person name="Mixao V."/>
            <person name="Saus E."/>
            <person name="Hansen A.P."/>
            <person name="Lass-Florl C."/>
            <person name="Gabaldon T."/>
        </authorList>
    </citation>
    <scope>NUCLEOTIDE SEQUENCE</scope>
    <source>
        <strain evidence="4">CBS 4856</strain>
    </source>
</reference>
<feature type="compositionally biased region" description="Polar residues" evidence="3">
    <location>
        <begin position="701"/>
        <end position="717"/>
    </location>
</feature>
<name>A0A642V5V2_9ASCO</name>
<feature type="compositionally biased region" description="Basic and acidic residues" evidence="3">
    <location>
        <begin position="507"/>
        <end position="522"/>
    </location>
</feature>
<organism evidence="4 5">
    <name type="scientific">Trichomonascus ciferrii</name>
    <dbReference type="NCBI Taxonomy" id="44093"/>
    <lineage>
        <taxon>Eukaryota</taxon>
        <taxon>Fungi</taxon>
        <taxon>Dikarya</taxon>
        <taxon>Ascomycota</taxon>
        <taxon>Saccharomycotina</taxon>
        <taxon>Dipodascomycetes</taxon>
        <taxon>Dipodascales</taxon>
        <taxon>Trichomonascaceae</taxon>
        <taxon>Trichomonascus</taxon>
        <taxon>Trichomonascus ciferrii complex</taxon>
    </lineage>
</organism>
<feature type="compositionally biased region" description="Acidic residues" evidence="3">
    <location>
        <begin position="336"/>
        <end position="355"/>
    </location>
</feature>
<dbReference type="VEuPathDB" id="FungiDB:TRICI_003165"/>
<feature type="compositionally biased region" description="Basic and acidic residues" evidence="3">
    <location>
        <begin position="592"/>
        <end position="612"/>
    </location>
</feature>
<feature type="compositionally biased region" description="Low complexity" evidence="3">
    <location>
        <begin position="582"/>
        <end position="591"/>
    </location>
</feature>
<feature type="compositionally biased region" description="Acidic residues" evidence="3">
    <location>
        <begin position="675"/>
        <end position="685"/>
    </location>
</feature>
<feature type="compositionally biased region" description="Basic residues" evidence="3">
    <location>
        <begin position="180"/>
        <end position="191"/>
    </location>
</feature>
<dbReference type="AlphaFoldDB" id="A0A642V5V2"/>
<dbReference type="Pfam" id="PF00653">
    <property type="entry name" value="BIR"/>
    <property type="match status" value="2"/>
</dbReference>
<dbReference type="PANTHER" id="PTHR46771">
    <property type="entry name" value="DETERIN"/>
    <property type="match status" value="1"/>
</dbReference>
<evidence type="ECO:0000256" key="3">
    <source>
        <dbReference type="SAM" id="MobiDB-lite"/>
    </source>
</evidence>
<feature type="compositionally biased region" description="Low complexity" evidence="3">
    <location>
        <begin position="163"/>
        <end position="178"/>
    </location>
</feature>
<dbReference type="SMART" id="SM00238">
    <property type="entry name" value="BIR"/>
    <property type="match status" value="2"/>
</dbReference>
<feature type="compositionally biased region" description="Acidic residues" evidence="3">
    <location>
        <begin position="387"/>
        <end position="401"/>
    </location>
</feature>
<feature type="compositionally biased region" description="Low complexity" evidence="3">
    <location>
        <begin position="549"/>
        <end position="565"/>
    </location>
</feature>
<feature type="compositionally biased region" description="Basic and acidic residues" evidence="3">
    <location>
        <begin position="407"/>
        <end position="424"/>
    </location>
</feature>
<protein>
    <recommendedName>
        <fullName evidence="6">BIR-domain-containing protein</fullName>
    </recommendedName>
</protein>
<proteinExistence type="predicted"/>
<dbReference type="SUPFAM" id="SSF57924">
    <property type="entry name" value="Inhibitor of apoptosis (IAP) repeat"/>
    <property type="match status" value="2"/>
</dbReference>
<feature type="compositionally biased region" description="Basic and acidic residues" evidence="3">
    <location>
        <begin position="453"/>
        <end position="468"/>
    </location>
</feature>
<keyword evidence="2" id="KW-0862">Zinc</keyword>
<feature type="compositionally biased region" description="Basic residues" evidence="3">
    <location>
        <begin position="208"/>
        <end position="233"/>
    </location>
</feature>
<sequence>MAAAGFYFDPALDVNDKTSCFMCFVSLDGWEPGDDPLEEHAAVLPECSWVRVRSEAWKQVPENEMVNSTYNPHSLDSFNARLDTFTHWPHDRKKGWNPTSFNMAKAGFYFNPDNPDDDTASCTYCGLSLDGWEPKDEPIEEHRRRYPACLFFSVEKPRDLSVDSESVVETPTTTPDTTTRGRRSTRGRSSKRSSSAMSSDEFDTGTATKKKRASSRTKKQTKKGSKQPAKGKARLSAFSDDENQFGDAISLKPAHIKSPVKEVEEEGEQEEQPEPESEPVQQQEPEPIQEDAHEDGKEVKHTRKSRSSRTNASADDDDDDTGMVTANDITVKEEEVPPEDEVIADNGEDQDDSVIEIEPPQQQKEQEPEQVDEESIADPGQQREPEIMEEDEQPAEPEEEQVTPAEARQEREPEPELEAEKDSEPSPEPAKQQKQVKMPGAFPESREASAAPEPKKPTKKLPKDSLDKSRKKRTSAELEMEYGMSSSSASPALIPTKSRKSAATDKSTAKSDKSIKSDKSTTKAEQFASAEEVGEEDKSASNAEKPTTKGKSSTKPEKPGTSVEKSVSKAEKSSTKDEKSTSKAGKSTSKSAADKSTKSDKSTSKAKADKSTRSTRSTKSTSRTSNTRPSGMALLDEDDDDDDDNNKNNDDDNDNKQEDTHKTLTRSSGMALLGEGDDDDDEAEDALDRRLTHVSEPPESENWTRLTSYDSPGSSPAETRKKAFALNTPPKQNDHDDKENEDPEEQQSQPIQTPAKEVRIVTPPEHPKWDAADPDMVFSILQELEPSFTEEIQNDETLQDKTLVEWIAFLADRAEETFNEKANKLFAIVEEQGERGIQSVQNLPVAN</sequence>
<feature type="compositionally biased region" description="Basic and acidic residues" evidence="3">
    <location>
        <begin position="566"/>
        <end position="581"/>
    </location>
</feature>
<dbReference type="GO" id="GO:0046872">
    <property type="term" value="F:metal ion binding"/>
    <property type="evidence" value="ECO:0007669"/>
    <property type="project" value="UniProtKB-KW"/>
</dbReference>
<evidence type="ECO:0000256" key="2">
    <source>
        <dbReference type="ARBA" id="ARBA00022833"/>
    </source>
</evidence>